<evidence type="ECO:0008006" key="4">
    <source>
        <dbReference type="Google" id="ProtNLM"/>
    </source>
</evidence>
<feature type="transmembrane region" description="Helical" evidence="1">
    <location>
        <begin position="109"/>
        <end position="133"/>
    </location>
</feature>
<dbReference type="AlphaFoldDB" id="A0A1V6LVV7"/>
<organism evidence="2 3">
    <name type="scientific">Croceivirga radicis</name>
    <dbReference type="NCBI Taxonomy" id="1929488"/>
    <lineage>
        <taxon>Bacteria</taxon>
        <taxon>Pseudomonadati</taxon>
        <taxon>Bacteroidota</taxon>
        <taxon>Flavobacteriia</taxon>
        <taxon>Flavobacteriales</taxon>
        <taxon>Flavobacteriaceae</taxon>
        <taxon>Croceivirga</taxon>
    </lineage>
</organism>
<keyword evidence="3" id="KW-1185">Reference proteome</keyword>
<keyword evidence="1" id="KW-0472">Membrane</keyword>
<proteinExistence type="predicted"/>
<keyword evidence="1" id="KW-1133">Transmembrane helix</keyword>
<keyword evidence="1" id="KW-0812">Transmembrane</keyword>
<name>A0A1V6LVV7_9FLAO</name>
<accession>A0A1V6LVV7</accession>
<comment type="caution">
    <text evidence="2">The sequence shown here is derived from an EMBL/GenBank/DDBJ whole genome shotgun (WGS) entry which is preliminary data.</text>
</comment>
<evidence type="ECO:0000313" key="2">
    <source>
        <dbReference type="EMBL" id="OQD44323.1"/>
    </source>
</evidence>
<reference evidence="2 3" key="1">
    <citation type="submission" date="2016-12" db="EMBL/GenBank/DDBJ databases">
        <authorList>
            <person name="Song W.-J."/>
            <person name="Kurnit D.M."/>
        </authorList>
    </citation>
    <scope>NUCLEOTIDE SEQUENCE [LARGE SCALE GENOMIC DNA]</scope>
    <source>
        <strain evidence="2 3">HSG9</strain>
    </source>
</reference>
<evidence type="ECO:0000256" key="1">
    <source>
        <dbReference type="SAM" id="Phobius"/>
    </source>
</evidence>
<dbReference type="Proteomes" id="UP000191680">
    <property type="component" value="Unassembled WGS sequence"/>
</dbReference>
<evidence type="ECO:0000313" key="3">
    <source>
        <dbReference type="Proteomes" id="UP000191680"/>
    </source>
</evidence>
<gene>
    <name evidence="2" type="ORF">BUL40_01860</name>
</gene>
<dbReference type="EMBL" id="MTBC01000001">
    <property type="protein sequence ID" value="OQD44323.1"/>
    <property type="molecule type" value="Genomic_DNA"/>
</dbReference>
<protein>
    <recommendedName>
        <fullName evidence="4">DUF3592 domain-containing protein</fullName>
    </recommendedName>
</protein>
<sequence length="136" mass="15561">MGWVIFYSFLLLLGLGLSYTAYTQFMHTKKLLATGIKTKATIIGYKTSRGESNTLYSPVFEYTDHQNQKQTYTSTIDSYPPPYEINDVVSIIYDKKNTSKMKVLSFWDLYRGSVITFMIASPLLVIGFSYLAYRLG</sequence>